<feature type="domain" description="OSK" evidence="2">
    <location>
        <begin position="79"/>
        <end position="246"/>
    </location>
</feature>
<dbReference type="InterPro" id="IPR033447">
    <property type="entry name" value="OSK"/>
</dbReference>
<dbReference type="AlphaFoldDB" id="A0AAN9ZHR0"/>
<evidence type="ECO:0000313" key="3">
    <source>
        <dbReference type="EMBL" id="KAK7874107.1"/>
    </source>
</evidence>
<dbReference type="InterPro" id="IPR036514">
    <property type="entry name" value="SGNH_hydro_sf"/>
</dbReference>
<accession>A0AAN9ZHR0</accession>
<evidence type="ECO:0000313" key="4">
    <source>
        <dbReference type="Proteomes" id="UP001378592"/>
    </source>
</evidence>
<feature type="compositionally biased region" description="Basic and acidic residues" evidence="1">
    <location>
        <begin position="32"/>
        <end position="44"/>
    </location>
</feature>
<reference evidence="3 4" key="1">
    <citation type="submission" date="2024-03" db="EMBL/GenBank/DDBJ databases">
        <title>The genome assembly and annotation of the cricket Gryllus longicercus Weissman &amp; Gray.</title>
        <authorList>
            <person name="Szrajer S."/>
            <person name="Gray D."/>
            <person name="Ylla G."/>
        </authorList>
    </citation>
    <scope>NUCLEOTIDE SEQUENCE [LARGE SCALE GENOMIC DNA]</scope>
    <source>
        <strain evidence="3">DAG 2021-001</strain>
        <tissue evidence="3">Whole body minus gut</tissue>
    </source>
</reference>
<feature type="compositionally biased region" description="Basic and acidic residues" evidence="1">
    <location>
        <begin position="1"/>
        <end position="11"/>
    </location>
</feature>
<dbReference type="Proteomes" id="UP001378592">
    <property type="component" value="Unassembled WGS sequence"/>
</dbReference>
<feature type="compositionally biased region" description="Polar residues" evidence="1">
    <location>
        <begin position="14"/>
        <end position="31"/>
    </location>
</feature>
<feature type="region of interest" description="Disordered" evidence="1">
    <location>
        <begin position="1"/>
        <end position="44"/>
    </location>
</feature>
<dbReference type="Gene3D" id="3.40.50.1110">
    <property type="entry name" value="SGNH hydrolase"/>
    <property type="match status" value="1"/>
</dbReference>
<protein>
    <recommendedName>
        <fullName evidence="2">OSK domain-containing protein</fullName>
    </recommendedName>
</protein>
<gene>
    <name evidence="3" type="ORF">R5R35_004650</name>
</gene>
<name>A0AAN9ZHR0_9ORTH</name>
<proteinExistence type="predicted"/>
<evidence type="ECO:0000256" key="1">
    <source>
        <dbReference type="SAM" id="MobiDB-lite"/>
    </source>
</evidence>
<keyword evidence="4" id="KW-1185">Reference proteome</keyword>
<comment type="caution">
    <text evidence="3">The sequence shown here is derived from an EMBL/GenBank/DDBJ whole genome shotgun (WGS) entry which is preliminary data.</text>
</comment>
<dbReference type="SUPFAM" id="SSF52266">
    <property type="entry name" value="SGNH hydrolase"/>
    <property type="match status" value="1"/>
</dbReference>
<dbReference type="Pfam" id="PF17182">
    <property type="entry name" value="OSK"/>
    <property type="match status" value="1"/>
</dbReference>
<sequence>MKAERARERCEGVNTRSQARTPLAPFNSSTCRDGDTKKQRGQDRRISHALYSQNPYSDRFPGVLTPNSLRSLHLSHVKQLLRNNHEVEPVFYGFQLVGDSLLLRFAEQMWRRECKNEASLRRLGLCVSGQTVEQLRRRLQSQAAARGNKVVLLVGTNDLLQGRDIEKMKFSFDQLVDILEETVQRLIILTLPPIPKLEDDRRFRMKFKQFNDFLKLFPRKYANIICIDMTRSFQTNDNHSNINYFERWYDILQSRPDLVHLNHAGLSLLRDKLLSSCCSDSD</sequence>
<organism evidence="3 4">
    <name type="scientific">Gryllus longicercus</name>
    <dbReference type="NCBI Taxonomy" id="2509291"/>
    <lineage>
        <taxon>Eukaryota</taxon>
        <taxon>Metazoa</taxon>
        <taxon>Ecdysozoa</taxon>
        <taxon>Arthropoda</taxon>
        <taxon>Hexapoda</taxon>
        <taxon>Insecta</taxon>
        <taxon>Pterygota</taxon>
        <taxon>Neoptera</taxon>
        <taxon>Polyneoptera</taxon>
        <taxon>Orthoptera</taxon>
        <taxon>Ensifera</taxon>
        <taxon>Gryllidea</taxon>
        <taxon>Grylloidea</taxon>
        <taxon>Gryllidae</taxon>
        <taxon>Gryllinae</taxon>
        <taxon>Gryllus</taxon>
    </lineage>
</organism>
<dbReference type="EMBL" id="JAZDUA010000005">
    <property type="protein sequence ID" value="KAK7874107.1"/>
    <property type="molecule type" value="Genomic_DNA"/>
</dbReference>
<evidence type="ECO:0000259" key="2">
    <source>
        <dbReference type="Pfam" id="PF17182"/>
    </source>
</evidence>